<protein>
    <submittedName>
        <fullName evidence="1">CLUMA_CG003613, isoform A</fullName>
    </submittedName>
</protein>
<dbReference type="AlphaFoldDB" id="A0A1J1HNX9"/>
<gene>
    <name evidence="1" type="ORF">CLUMA_CG003613</name>
</gene>
<reference evidence="1 2" key="1">
    <citation type="submission" date="2015-04" db="EMBL/GenBank/DDBJ databases">
        <authorList>
            <person name="Syromyatnikov M.Y."/>
            <person name="Popov V.N."/>
        </authorList>
    </citation>
    <scope>NUCLEOTIDE SEQUENCE [LARGE SCALE GENOMIC DNA]</scope>
</reference>
<keyword evidence="2" id="KW-1185">Reference proteome</keyword>
<evidence type="ECO:0000313" key="1">
    <source>
        <dbReference type="EMBL" id="CRK89659.1"/>
    </source>
</evidence>
<name>A0A1J1HNX9_9DIPT</name>
<accession>A0A1J1HNX9</accession>
<dbReference type="EMBL" id="CVRI01000014">
    <property type="protein sequence ID" value="CRK89659.1"/>
    <property type="molecule type" value="Genomic_DNA"/>
</dbReference>
<organism evidence="1 2">
    <name type="scientific">Clunio marinus</name>
    <dbReference type="NCBI Taxonomy" id="568069"/>
    <lineage>
        <taxon>Eukaryota</taxon>
        <taxon>Metazoa</taxon>
        <taxon>Ecdysozoa</taxon>
        <taxon>Arthropoda</taxon>
        <taxon>Hexapoda</taxon>
        <taxon>Insecta</taxon>
        <taxon>Pterygota</taxon>
        <taxon>Neoptera</taxon>
        <taxon>Endopterygota</taxon>
        <taxon>Diptera</taxon>
        <taxon>Nematocera</taxon>
        <taxon>Chironomoidea</taxon>
        <taxon>Chironomidae</taxon>
        <taxon>Clunio</taxon>
    </lineage>
</organism>
<sequence>MNNEISKTENFGGTISRATQTETIIRCIYCDTICYGEVCPAEGKQCDLCGDIGHIRAACLRNF</sequence>
<evidence type="ECO:0000313" key="2">
    <source>
        <dbReference type="Proteomes" id="UP000183832"/>
    </source>
</evidence>
<proteinExistence type="predicted"/>
<dbReference type="Proteomes" id="UP000183832">
    <property type="component" value="Unassembled WGS sequence"/>
</dbReference>